<dbReference type="OrthoDB" id="3801079at2759"/>
<gene>
    <name evidence="2" type="ORF">BDU57DRAFT_232374</name>
</gene>
<feature type="region of interest" description="Disordered" evidence="1">
    <location>
        <begin position="274"/>
        <end position="295"/>
    </location>
</feature>
<dbReference type="EMBL" id="ML979135">
    <property type="protein sequence ID" value="KAF1916435.1"/>
    <property type="molecule type" value="Genomic_DNA"/>
</dbReference>
<dbReference type="AlphaFoldDB" id="A0A6A5QLG0"/>
<protein>
    <submittedName>
        <fullName evidence="2">Uncharacterized protein</fullName>
    </submittedName>
</protein>
<organism evidence="2 3">
    <name type="scientific">Ampelomyces quisqualis</name>
    <name type="common">Powdery mildew agent</name>
    <dbReference type="NCBI Taxonomy" id="50730"/>
    <lineage>
        <taxon>Eukaryota</taxon>
        <taxon>Fungi</taxon>
        <taxon>Dikarya</taxon>
        <taxon>Ascomycota</taxon>
        <taxon>Pezizomycotina</taxon>
        <taxon>Dothideomycetes</taxon>
        <taxon>Pleosporomycetidae</taxon>
        <taxon>Pleosporales</taxon>
        <taxon>Pleosporineae</taxon>
        <taxon>Phaeosphaeriaceae</taxon>
        <taxon>Ampelomyces</taxon>
    </lineage>
</organism>
<feature type="compositionally biased region" description="Polar residues" evidence="1">
    <location>
        <begin position="25"/>
        <end position="35"/>
    </location>
</feature>
<evidence type="ECO:0000256" key="1">
    <source>
        <dbReference type="SAM" id="MobiDB-lite"/>
    </source>
</evidence>
<keyword evidence="3" id="KW-1185">Reference proteome</keyword>
<reference evidence="2" key="1">
    <citation type="journal article" date="2020" name="Stud. Mycol.">
        <title>101 Dothideomycetes genomes: a test case for predicting lifestyles and emergence of pathogens.</title>
        <authorList>
            <person name="Haridas S."/>
            <person name="Albert R."/>
            <person name="Binder M."/>
            <person name="Bloem J."/>
            <person name="Labutti K."/>
            <person name="Salamov A."/>
            <person name="Andreopoulos B."/>
            <person name="Baker S."/>
            <person name="Barry K."/>
            <person name="Bills G."/>
            <person name="Bluhm B."/>
            <person name="Cannon C."/>
            <person name="Castanera R."/>
            <person name="Culley D."/>
            <person name="Daum C."/>
            <person name="Ezra D."/>
            <person name="Gonzalez J."/>
            <person name="Henrissat B."/>
            <person name="Kuo A."/>
            <person name="Liang C."/>
            <person name="Lipzen A."/>
            <person name="Lutzoni F."/>
            <person name="Magnuson J."/>
            <person name="Mondo S."/>
            <person name="Nolan M."/>
            <person name="Ohm R."/>
            <person name="Pangilinan J."/>
            <person name="Park H.-J."/>
            <person name="Ramirez L."/>
            <person name="Alfaro M."/>
            <person name="Sun H."/>
            <person name="Tritt A."/>
            <person name="Yoshinaga Y."/>
            <person name="Zwiers L.-H."/>
            <person name="Turgeon B."/>
            <person name="Goodwin S."/>
            <person name="Spatafora J."/>
            <person name="Crous P."/>
            <person name="Grigoriev I."/>
        </authorList>
    </citation>
    <scope>NUCLEOTIDE SEQUENCE</scope>
    <source>
        <strain evidence="2">HMLAC05119</strain>
    </source>
</reference>
<evidence type="ECO:0000313" key="2">
    <source>
        <dbReference type="EMBL" id="KAF1916435.1"/>
    </source>
</evidence>
<feature type="region of interest" description="Disordered" evidence="1">
    <location>
        <begin position="23"/>
        <end position="43"/>
    </location>
</feature>
<dbReference type="Proteomes" id="UP000800096">
    <property type="component" value="Unassembled WGS sequence"/>
</dbReference>
<sequence>MWDIAIKSGLGVRPRPWVPVDARTTPEQLLSMTQPSPLPDQYDDDDKPLATFTATENASLAALLEPVHDQLLQLRKTTPEGYPDYERGVRNSHILGHDYGKALCERIAGIGEHIKRYLAGIPESSRGRMELNLCHYIASEYWPLPGKWGTHLTIMAMYTNTLAGQIPPQLYASAEAGWQEWTREREDRRRAGLGVWSFEDELVRFRTKQAWDKQAVFSGSSDTDRDDNLLQNNQEDAQVALLLAKQEREEQEAQDRELAARIQAEHEALLYRLMPRKPRQTEPSTKARATMSLKT</sequence>
<name>A0A6A5QLG0_AMPQU</name>
<proteinExistence type="predicted"/>
<evidence type="ECO:0000313" key="3">
    <source>
        <dbReference type="Proteomes" id="UP000800096"/>
    </source>
</evidence>
<accession>A0A6A5QLG0</accession>